<dbReference type="STRING" id="694573.A0A194V5J0"/>
<evidence type="ECO:0000256" key="3">
    <source>
        <dbReference type="ARBA" id="ARBA00023295"/>
    </source>
</evidence>
<dbReference type="EMBL" id="KN714726">
    <property type="protein sequence ID" value="KUI59212.1"/>
    <property type="molecule type" value="Genomic_DNA"/>
</dbReference>
<sequence length="348" mass="37205">MRLYGRMATLGLLASLSQNVTSSSVLPGGRFHSKRTLTTAFNGALYDFPDPSIEQAWDSDGGKWYAFATTGNGYQIQVAVADSPDGPWTALDHDALPDSGSWTTGADNWAPDVKRMPPEDQHLYIMTYSGALASDTSHHCVGIATSSNIEGPYTPQDSPVICPDIASTGGAIDSSSFYDQVNNKRYTVYKEDGNSVGNGGDCNNGIAPIHSTPIMLQEMDVDDWTTPVGSPVEILDRTDDDGPLIEAPNIIGTADGYYILFYSSYCFTDPQYDVKYATSQSITGPYERKGELLATGDYGLNSPGGATATPQGDVLLFHANCSDPNTDGLRCMHTIDMSISGGIVTLEG</sequence>
<evidence type="ECO:0000313" key="6">
    <source>
        <dbReference type="EMBL" id="KUI59212.1"/>
    </source>
</evidence>
<dbReference type="GO" id="GO:0004553">
    <property type="term" value="F:hydrolase activity, hydrolyzing O-glycosyl compounds"/>
    <property type="evidence" value="ECO:0007669"/>
    <property type="project" value="InterPro"/>
</dbReference>
<evidence type="ECO:0000256" key="5">
    <source>
        <dbReference type="SAM" id="SignalP"/>
    </source>
</evidence>
<evidence type="ECO:0000256" key="1">
    <source>
        <dbReference type="ARBA" id="ARBA00009865"/>
    </source>
</evidence>
<feature type="chain" id="PRO_5008266175" evidence="5">
    <location>
        <begin position="23"/>
        <end position="348"/>
    </location>
</feature>
<dbReference type="InterPro" id="IPR023296">
    <property type="entry name" value="Glyco_hydro_beta-prop_sf"/>
</dbReference>
<evidence type="ECO:0000313" key="7">
    <source>
        <dbReference type="Proteomes" id="UP000078576"/>
    </source>
</evidence>
<keyword evidence="3 4" id="KW-0326">Glycosidase</keyword>
<dbReference type="SUPFAM" id="SSF75005">
    <property type="entry name" value="Arabinanase/levansucrase/invertase"/>
    <property type="match status" value="1"/>
</dbReference>
<dbReference type="AlphaFoldDB" id="A0A194V5J0"/>
<dbReference type="Pfam" id="PF04616">
    <property type="entry name" value="Glyco_hydro_43"/>
    <property type="match status" value="1"/>
</dbReference>
<proteinExistence type="inferred from homology"/>
<keyword evidence="5" id="KW-0732">Signal</keyword>
<reference evidence="7" key="1">
    <citation type="submission" date="2014-12" db="EMBL/GenBank/DDBJ databases">
        <title>Genome Sequence of Valsa Canker Pathogens Uncovers a Specific Adaption of Colonization on Woody Bark.</title>
        <authorList>
            <person name="Yin Z."/>
            <person name="Liu H."/>
            <person name="Gao X."/>
            <person name="Li Z."/>
            <person name="Song N."/>
            <person name="Ke X."/>
            <person name="Dai Q."/>
            <person name="Wu Y."/>
            <person name="Sun Y."/>
            <person name="Xu J.-R."/>
            <person name="Kang Z.K."/>
            <person name="Wang L."/>
            <person name="Huang L."/>
        </authorList>
    </citation>
    <scope>NUCLEOTIDE SEQUENCE [LARGE SCALE GENOMIC DNA]</scope>
    <source>
        <strain evidence="7">SXYL134</strain>
    </source>
</reference>
<keyword evidence="2 4" id="KW-0378">Hydrolase</keyword>
<feature type="signal peptide" evidence="5">
    <location>
        <begin position="1"/>
        <end position="22"/>
    </location>
</feature>
<name>A0A194V5J0_CYTMA</name>
<dbReference type="OrthoDB" id="3879658at2759"/>
<dbReference type="PANTHER" id="PTHR42812:SF5">
    <property type="entry name" value="ENDO-ARABINASE"/>
    <property type="match status" value="1"/>
</dbReference>
<dbReference type="InterPro" id="IPR006710">
    <property type="entry name" value="Glyco_hydro_43"/>
</dbReference>
<dbReference type="Proteomes" id="UP000078576">
    <property type="component" value="Unassembled WGS sequence"/>
</dbReference>
<comment type="similarity">
    <text evidence="1 4">Belongs to the glycosyl hydrolase 43 family.</text>
</comment>
<gene>
    <name evidence="6" type="ORF">VP1G_06470</name>
</gene>
<dbReference type="CDD" id="cd08999">
    <property type="entry name" value="GH43_ABN-like"/>
    <property type="match status" value="1"/>
</dbReference>
<dbReference type="InterPro" id="IPR051795">
    <property type="entry name" value="Glycosyl_Hydrlase_43"/>
</dbReference>
<protein>
    <submittedName>
        <fullName evidence="6">Extracellular endo-alpha-(1-&gt;5)-L-arabinanase 1</fullName>
    </submittedName>
</protein>
<evidence type="ECO:0000256" key="2">
    <source>
        <dbReference type="ARBA" id="ARBA00022801"/>
    </source>
</evidence>
<dbReference type="PANTHER" id="PTHR42812">
    <property type="entry name" value="BETA-XYLOSIDASE"/>
    <property type="match status" value="1"/>
</dbReference>
<dbReference type="Gene3D" id="2.115.10.20">
    <property type="entry name" value="Glycosyl hydrolase domain, family 43"/>
    <property type="match status" value="1"/>
</dbReference>
<keyword evidence="7" id="KW-1185">Reference proteome</keyword>
<dbReference type="GO" id="GO:0005975">
    <property type="term" value="P:carbohydrate metabolic process"/>
    <property type="evidence" value="ECO:0007669"/>
    <property type="project" value="InterPro"/>
</dbReference>
<organism evidence="6 7">
    <name type="scientific">Cytospora mali</name>
    <name type="common">Apple Valsa canker fungus</name>
    <name type="synonym">Valsa mali</name>
    <dbReference type="NCBI Taxonomy" id="578113"/>
    <lineage>
        <taxon>Eukaryota</taxon>
        <taxon>Fungi</taxon>
        <taxon>Dikarya</taxon>
        <taxon>Ascomycota</taxon>
        <taxon>Pezizomycotina</taxon>
        <taxon>Sordariomycetes</taxon>
        <taxon>Sordariomycetidae</taxon>
        <taxon>Diaporthales</taxon>
        <taxon>Cytosporaceae</taxon>
        <taxon>Cytospora</taxon>
    </lineage>
</organism>
<evidence type="ECO:0000256" key="4">
    <source>
        <dbReference type="RuleBase" id="RU361187"/>
    </source>
</evidence>
<accession>A0A194V5J0</accession>